<dbReference type="PROSITE" id="PS00687">
    <property type="entry name" value="ALDEHYDE_DEHYDR_GLU"/>
    <property type="match status" value="1"/>
</dbReference>
<dbReference type="InterPro" id="IPR016160">
    <property type="entry name" value="Ald_DH_CS_CYS"/>
</dbReference>
<dbReference type="PANTHER" id="PTHR43570">
    <property type="entry name" value="ALDEHYDE DEHYDROGENASE"/>
    <property type="match status" value="1"/>
</dbReference>
<feature type="active site" evidence="5 6">
    <location>
        <position position="210"/>
    </location>
</feature>
<dbReference type="PROSITE" id="PS00070">
    <property type="entry name" value="ALDEHYDE_DEHYDR_CYS"/>
    <property type="match status" value="1"/>
</dbReference>
<evidence type="ECO:0000256" key="4">
    <source>
        <dbReference type="PIRNR" id="PIRNR036492"/>
    </source>
</evidence>
<dbReference type="GO" id="GO:0004029">
    <property type="term" value="F:aldehyde dehydrogenase (NAD+) activity"/>
    <property type="evidence" value="ECO:0007669"/>
    <property type="project" value="TreeGrafter"/>
</dbReference>
<evidence type="ECO:0000313" key="10">
    <source>
        <dbReference type="Proteomes" id="UP000281813"/>
    </source>
</evidence>
<feature type="active site" evidence="5">
    <location>
        <position position="244"/>
    </location>
</feature>
<dbReference type="OrthoDB" id="9762913at2"/>
<feature type="domain" description="Aldehyde dehydrogenase" evidence="8">
    <location>
        <begin position="4"/>
        <end position="428"/>
    </location>
</feature>
<dbReference type="FunFam" id="3.40.605.10:FF:000004">
    <property type="entry name" value="Aldehyde dehydrogenase"/>
    <property type="match status" value="1"/>
</dbReference>
<evidence type="ECO:0000256" key="2">
    <source>
        <dbReference type="ARBA" id="ARBA00023002"/>
    </source>
</evidence>
<comment type="similarity">
    <text evidence="1 4 7">Belongs to the aldehyde dehydrogenase family.</text>
</comment>
<dbReference type="GO" id="GO:0006081">
    <property type="term" value="P:aldehyde metabolic process"/>
    <property type="evidence" value="ECO:0007669"/>
    <property type="project" value="InterPro"/>
</dbReference>
<dbReference type="CDD" id="cd07136">
    <property type="entry name" value="ALDH_YwdH-P39616"/>
    <property type="match status" value="1"/>
</dbReference>
<dbReference type="Proteomes" id="UP000281813">
    <property type="component" value="Unassembled WGS sequence"/>
</dbReference>
<dbReference type="GO" id="GO:0005737">
    <property type="term" value="C:cytoplasm"/>
    <property type="evidence" value="ECO:0007669"/>
    <property type="project" value="TreeGrafter"/>
</dbReference>
<reference evidence="9 10" key="1">
    <citation type="journal article" date="2015" name="Antonie Van Leeuwenhoek">
        <title>Oceanobacillus bengalensis sp. nov., a bacterium isolated from seawater of the Bay of Bengal.</title>
        <authorList>
            <person name="Yongchang O."/>
            <person name="Xiang W."/>
            <person name="Wang G."/>
        </authorList>
    </citation>
    <scope>NUCLEOTIDE SEQUENCE [LARGE SCALE GENOMIC DNA]</scope>
    <source>
        <strain evidence="9 10">MCCC 1K00260</strain>
    </source>
</reference>
<evidence type="ECO:0000256" key="1">
    <source>
        <dbReference type="ARBA" id="ARBA00009986"/>
    </source>
</evidence>
<organism evidence="9 10">
    <name type="scientific">Oceanobacillus bengalensis</name>
    <dbReference type="NCBI Taxonomy" id="1435466"/>
    <lineage>
        <taxon>Bacteria</taxon>
        <taxon>Bacillati</taxon>
        <taxon>Bacillota</taxon>
        <taxon>Bacilli</taxon>
        <taxon>Bacillales</taxon>
        <taxon>Bacillaceae</taxon>
        <taxon>Oceanobacillus</taxon>
    </lineage>
</organism>
<comment type="caution">
    <text evidence="9">The sequence shown here is derived from an EMBL/GenBank/DDBJ whole genome shotgun (WGS) entry which is preliminary data.</text>
</comment>
<gene>
    <name evidence="9" type="ORF">D8M05_08220</name>
</gene>
<name>A0A494Z241_9BACI</name>
<keyword evidence="10" id="KW-1185">Reference proteome</keyword>
<dbReference type="InterPro" id="IPR012394">
    <property type="entry name" value="Aldehyde_DH_NAD(P)"/>
</dbReference>
<dbReference type="AlphaFoldDB" id="A0A494Z241"/>
<evidence type="ECO:0000313" key="9">
    <source>
        <dbReference type="EMBL" id="RKQ16076.1"/>
    </source>
</evidence>
<dbReference type="SUPFAM" id="SSF53720">
    <property type="entry name" value="ALDH-like"/>
    <property type="match status" value="1"/>
</dbReference>
<keyword evidence="3" id="KW-0520">NAD</keyword>
<dbReference type="PANTHER" id="PTHR43570:SF16">
    <property type="entry name" value="ALDEHYDE DEHYDROGENASE TYPE III, ISOFORM Q"/>
    <property type="match status" value="1"/>
</dbReference>
<evidence type="ECO:0000259" key="8">
    <source>
        <dbReference type="Pfam" id="PF00171"/>
    </source>
</evidence>
<dbReference type="InterPro" id="IPR016161">
    <property type="entry name" value="Ald_DH/histidinol_DH"/>
</dbReference>
<dbReference type="FunFam" id="3.40.309.10:FF:000003">
    <property type="entry name" value="Aldehyde dehydrogenase"/>
    <property type="match status" value="1"/>
</dbReference>
<keyword evidence="2 4" id="KW-0560">Oxidoreductase</keyword>
<evidence type="ECO:0000256" key="3">
    <source>
        <dbReference type="ARBA" id="ARBA00023027"/>
    </source>
</evidence>
<dbReference type="InterPro" id="IPR015590">
    <property type="entry name" value="Aldehyde_DH_dom"/>
</dbReference>
<dbReference type="InterPro" id="IPR016163">
    <property type="entry name" value="Ald_DH_C"/>
</dbReference>
<evidence type="ECO:0000256" key="6">
    <source>
        <dbReference type="PROSITE-ProRule" id="PRU10007"/>
    </source>
</evidence>
<dbReference type="Gene3D" id="3.40.605.10">
    <property type="entry name" value="Aldehyde Dehydrogenase, Chain A, domain 1"/>
    <property type="match status" value="1"/>
</dbReference>
<dbReference type="Pfam" id="PF00171">
    <property type="entry name" value="Aldedh"/>
    <property type="match status" value="1"/>
</dbReference>
<protein>
    <recommendedName>
        <fullName evidence="4">Aldehyde dehydrogenase</fullName>
    </recommendedName>
</protein>
<evidence type="ECO:0000256" key="7">
    <source>
        <dbReference type="RuleBase" id="RU003345"/>
    </source>
</evidence>
<dbReference type="EMBL" id="RBZO01000010">
    <property type="protein sequence ID" value="RKQ16076.1"/>
    <property type="molecule type" value="Genomic_DNA"/>
</dbReference>
<proteinExistence type="inferred from homology"/>
<accession>A0A494Z241</accession>
<dbReference type="InterPro" id="IPR016162">
    <property type="entry name" value="Ald_DH_N"/>
</dbReference>
<dbReference type="RefSeq" id="WP_121130532.1">
    <property type="nucleotide sequence ID" value="NZ_JBHUFK010000026.1"/>
</dbReference>
<sequence length="456" mass="51641">MVEIEKLVADTHSFFMNGNTITYEFRQKQLMTLKQMLKDNESKIYRALKNDLNKSKQDSLTTEIGFLYTEIDFALKNLRNWMTPEKVPAPMTHKGTQNFIFKEPYGVTLIISPWNYPLQLAIGPAIGAIAAGNCVIVKPSEHAAATSTLLAEMIADYFDQSYFSVIEGEQEVTQALLKQRFDYIFFTGSTNVGKIVMRAASEYLTPVTLELGGKSPAIVDMDANINLAAKRIVWGKFTNAGQTCVAPDYVYVHEKVKFKLLKAMKKYIRTFYGRNPLKNDNFTRIINEKHFDRLTSFLIKGSILHGGNVDRESLMIEPTILDYISWEDPIMQDEIFGPILPIISFTNLEDALYKIKLGEKPLALYYFGDDYKTQQQVIEYVSFGGGSINDTLYHLANPHLPFGGVGASGMGAYHGKYSFDTFSHSKSILKQTTKFDIPFRYPGNKINEKLVNTIMK</sequence>
<dbReference type="InterPro" id="IPR029510">
    <property type="entry name" value="Ald_DH_CS_GLU"/>
</dbReference>
<dbReference type="PIRSF" id="PIRSF036492">
    <property type="entry name" value="ALDH"/>
    <property type="match status" value="1"/>
</dbReference>
<dbReference type="Gene3D" id="3.40.309.10">
    <property type="entry name" value="Aldehyde Dehydrogenase, Chain A, domain 2"/>
    <property type="match status" value="1"/>
</dbReference>
<evidence type="ECO:0000256" key="5">
    <source>
        <dbReference type="PIRSR" id="PIRSR036492-1"/>
    </source>
</evidence>